<accession>A0A1V6TCT6</accession>
<evidence type="ECO:0000256" key="2">
    <source>
        <dbReference type="ARBA" id="ARBA00022723"/>
    </source>
</evidence>
<proteinExistence type="inferred from homology"/>
<dbReference type="GO" id="GO:0016121">
    <property type="term" value="P:carotene catabolic process"/>
    <property type="evidence" value="ECO:0007669"/>
    <property type="project" value="TreeGrafter"/>
</dbReference>
<dbReference type="EMBL" id="MLQL01000010">
    <property type="protein sequence ID" value="OQE24001.1"/>
    <property type="molecule type" value="Genomic_DNA"/>
</dbReference>
<name>A0A1V6TCT6_9EURO</name>
<dbReference type="OrthoDB" id="1069523at2759"/>
<organism evidence="6 7">
    <name type="scientific">Penicillium flavigenum</name>
    <dbReference type="NCBI Taxonomy" id="254877"/>
    <lineage>
        <taxon>Eukaryota</taxon>
        <taxon>Fungi</taxon>
        <taxon>Dikarya</taxon>
        <taxon>Ascomycota</taxon>
        <taxon>Pezizomycotina</taxon>
        <taxon>Eurotiomycetes</taxon>
        <taxon>Eurotiomycetidae</taxon>
        <taxon>Eurotiales</taxon>
        <taxon>Aspergillaceae</taxon>
        <taxon>Penicillium</taxon>
    </lineage>
</organism>
<reference evidence="7" key="1">
    <citation type="journal article" date="2017" name="Nat. Microbiol.">
        <title>Global analysis of biosynthetic gene clusters reveals vast potential of secondary metabolite production in Penicillium species.</title>
        <authorList>
            <person name="Nielsen J.C."/>
            <person name="Grijseels S."/>
            <person name="Prigent S."/>
            <person name="Ji B."/>
            <person name="Dainat J."/>
            <person name="Nielsen K.F."/>
            <person name="Frisvad J.C."/>
            <person name="Workman M."/>
            <person name="Nielsen J."/>
        </authorList>
    </citation>
    <scope>NUCLEOTIDE SEQUENCE [LARGE SCALE GENOMIC DNA]</scope>
    <source>
        <strain evidence="7">IBT 14082</strain>
    </source>
</reference>
<dbReference type="Proteomes" id="UP000191342">
    <property type="component" value="Unassembled WGS sequence"/>
</dbReference>
<keyword evidence="3" id="KW-0560">Oxidoreductase</keyword>
<evidence type="ECO:0000256" key="5">
    <source>
        <dbReference type="PIRSR" id="PIRSR604294-1"/>
    </source>
</evidence>
<feature type="binding site" evidence="5">
    <location>
        <position position="346"/>
    </location>
    <ligand>
        <name>Fe cation</name>
        <dbReference type="ChEBI" id="CHEBI:24875"/>
        <note>catalytic</note>
    </ligand>
</feature>
<dbReference type="PANTHER" id="PTHR10543:SF89">
    <property type="entry name" value="CAROTENOID 9,10(9',10')-CLEAVAGE DIOXYGENASE 1"/>
    <property type="match status" value="1"/>
</dbReference>
<comment type="caution">
    <text evidence="6">The sequence shown here is derived from an EMBL/GenBank/DDBJ whole genome shotgun (WGS) entry which is preliminary data.</text>
</comment>
<feature type="binding site" evidence="5">
    <location>
        <position position="229"/>
    </location>
    <ligand>
        <name>Fe cation</name>
        <dbReference type="ChEBI" id="CHEBI:24875"/>
        <note>catalytic</note>
    </ligand>
</feature>
<protein>
    <recommendedName>
        <fullName evidence="8">Carotenoid oxygenase</fullName>
    </recommendedName>
</protein>
<feature type="binding site" evidence="5">
    <location>
        <position position="584"/>
    </location>
    <ligand>
        <name>Fe cation</name>
        <dbReference type="ChEBI" id="CHEBI:24875"/>
        <note>catalytic</note>
    </ligand>
</feature>
<keyword evidence="7" id="KW-1185">Reference proteome</keyword>
<feature type="binding site" evidence="5">
    <location>
        <position position="283"/>
    </location>
    <ligand>
        <name>Fe cation</name>
        <dbReference type="ChEBI" id="CHEBI:24875"/>
        <note>catalytic</note>
    </ligand>
</feature>
<comment type="cofactor">
    <cofactor evidence="5">
        <name>Fe(2+)</name>
        <dbReference type="ChEBI" id="CHEBI:29033"/>
    </cofactor>
    <text evidence="5">Binds 1 Fe(2+) ion per subunit.</text>
</comment>
<comment type="similarity">
    <text evidence="1">Belongs to the carotenoid oxygenase family.</text>
</comment>
<evidence type="ECO:0008006" key="8">
    <source>
        <dbReference type="Google" id="ProtNLM"/>
    </source>
</evidence>
<evidence type="ECO:0000256" key="4">
    <source>
        <dbReference type="ARBA" id="ARBA00023004"/>
    </source>
</evidence>
<evidence type="ECO:0000313" key="6">
    <source>
        <dbReference type="EMBL" id="OQE24001.1"/>
    </source>
</evidence>
<dbReference type="GO" id="GO:0046872">
    <property type="term" value="F:metal ion binding"/>
    <property type="evidence" value="ECO:0007669"/>
    <property type="project" value="UniProtKB-KW"/>
</dbReference>
<dbReference type="GO" id="GO:0010436">
    <property type="term" value="F:carotenoid dioxygenase activity"/>
    <property type="evidence" value="ECO:0007669"/>
    <property type="project" value="TreeGrafter"/>
</dbReference>
<dbReference type="Pfam" id="PF03055">
    <property type="entry name" value="RPE65"/>
    <property type="match status" value="1"/>
</dbReference>
<keyword evidence="4 5" id="KW-0408">Iron</keyword>
<keyword evidence="2 5" id="KW-0479">Metal-binding</keyword>
<dbReference type="InterPro" id="IPR004294">
    <property type="entry name" value="Carotenoid_Oase"/>
</dbReference>
<sequence length="604" mass="67071">MSFKPHRTHPYLDGNFAPIDKTVSQFPCQYDGTIPKEFLGGQYVRNGGNPTRNKDGGQEAHWFDGDGMLSGVFFRHDDTGVQPEYANQYILSDIHLATAGSTLSAPILPSVAALVHPKPAPIRVFFKIFRAVCIIFSSLIGFMSHPIKRISSVNTSIFHHDGRVLASCEIGPFMRVCLPSLKTVGWFTGRRAEGEAASANPSIDSDPESEPILGGKGIQGFYKEWTTAHPRVDPQTGELVMFHSTVIPPFVLYSIVPSREKQGSTEPFLSRPVPGIASAKLMHDFGVAQQHTIIIDLPLSLDPSNLKHNKPVIAYDHAGKTRFGVFPRYSPEVPEWLETEGCCIIHTVNSWDEIKSNTSNVHMLVCRMNNVSQLYHMGNLEAPVIPNQPEPECRLYYYQFQLKPGSPKIAQQWALSAIPFEFPHVPKGHSMSAAQFVYGCSMRHGNFAGLVVESIKMDCLVKINVQSLLKRAAQNPPTAVSGCVDSRSMSQILSSNSIEEDDPIQVFSLPDGWYAQECAFVPRAGGISEDDGWLITYVFDESQLDEHGIAAENARSQLWIIDAKGMKDIVARVFLPQRVPYGMHGSWFSEDEILNQLEVQQFRG</sequence>
<dbReference type="STRING" id="254877.A0A1V6TCT6"/>
<gene>
    <name evidence="6" type="ORF">PENFLA_c010G09478</name>
</gene>
<evidence type="ECO:0000256" key="1">
    <source>
        <dbReference type="ARBA" id="ARBA00006787"/>
    </source>
</evidence>
<evidence type="ECO:0000313" key="7">
    <source>
        <dbReference type="Proteomes" id="UP000191342"/>
    </source>
</evidence>
<dbReference type="PANTHER" id="PTHR10543">
    <property type="entry name" value="BETA-CAROTENE DIOXYGENASE"/>
    <property type="match status" value="1"/>
</dbReference>
<dbReference type="AlphaFoldDB" id="A0A1V6TCT6"/>
<evidence type="ECO:0000256" key="3">
    <source>
        <dbReference type="ARBA" id="ARBA00023002"/>
    </source>
</evidence>